<comment type="caution">
    <text evidence="6">The sequence shown here is derived from an EMBL/GenBank/DDBJ whole genome shotgun (WGS) entry which is preliminary data.</text>
</comment>
<comment type="similarity">
    <text evidence="1">Belongs to the LysR transcriptional regulatory family.</text>
</comment>
<dbReference type="InterPro" id="IPR000847">
    <property type="entry name" value="LysR_HTH_N"/>
</dbReference>
<dbReference type="PANTHER" id="PTHR30579">
    <property type="entry name" value="TRANSCRIPTIONAL REGULATOR"/>
    <property type="match status" value="1"/>
</dbReference>
<evidence type="ECO:0000256" key="3">
    <source>
        <dbReference type="ARBA" id="ARBA00023125"/>
    </source>
</evidence>
<dbReference type="FunFam" id="1.10.10.10:FF:000001">
    <property type="entry name" value="LysR family transcriptional regulator"/>
    <property type="match status" value="1"/>
</dbReference>
<name>A0A3N4H3I7_9ACTN</name>
<keyword evidence="4" id="KW-0804">Transcription</keyword>
<dbReference type="EMBL" id="RKMH01000002">
    <property type="protein sequence ID" value="RPA65911.1"/>
    <property type="molecule type" value="Genomic_DNA"/>
</dbReference>
<evidence type="ECO:0000256" key="2">
    <source>
        <dbReference type="ARBA" id="ARBA00023015"/>
    </source>
</evidence>
<evidence type="ECO:0000313" key="7">
    <source>
        <dbReference type="Proteomes" id="UP000267536"/>
    </source>
</evidence>
<sequence length="296" mass="31597">MANTVLDITPLRSLVAVATCGGFHRAATALHLTQSAVSQHVRRLETVTGLTLVEREGRITRFTADGEAMLAEARSILAAHDDAVRRLNIRSVTPTLTVATTEHGADWSLPFLSQILRKQCPGHAVTFRLDRSRRVIAAIDNGDVDVAVYHEPVGPTTELLGPRVAMRWFGAPDLVVEPGKPLPLVVFDEPCSTRGVALDILRQARIDFAIIVESADLAGVTAAVRAGLGVVLLPVVSRPPEGLREVTSLPPSPSCALQIRFAPTVPEAVQAATRAALAETTSQAEAGDRRRANTLA</sequence>
<evidence type="ECO:0000256" key="4">
    <source>
        <dbReference type="ARBA" id="ARBA00023163"/>
    </source>
</evidence>
<evidence type="ECO:0000259" key="5">
    <source>
        <dbReference type="PROSITE" id="PS50931"/>
    </source>
</evidence>
<proteinExistence type="inferred from homology"/>
<dbReference type="Gene3D" id="3.40.190.10">
    <property type="entry name" value="Periplasmic binding protein-like II"/>
    <property type="match status" value="2"/>
</dbReference>
<dbReference type="AlphaFoldDB" id="A0A3N4H3I7"/>
<keyword evidence="3" id="KW-0238">DNA-binding</keyword>
<dbReference type="PANTHER" id="PTHR30579:SF7">
    <property type="entry name" value="HTH-TYPE TRANSCRIPTIONAL REGULATOR LRHA-RELATED"/>
    <property type="match status" value="1"/>
</dbReference>
<dbReference type="GO" id="GO:0003677">
    <property type="term" value="F:DNA binding"/>
    <property type="evidence" value="ECO:0007669"/>
    <property type="project" value="UniProtKB-KW"/>
</dbReference>
<keyword evidence="7" id="KW-1185">Reference proteome</keyword>
<dbReference type="PRINTS" id="PR00039">
    <property type="entry name" value="HTHLYSR"/>
</dbReference>
<dbReference type="InterPro" id="IPR036388">
    <property type="entry name" value="WH-like_DNA-bd_sf"/>
</dbReference>
<dbReference type="InterPro" id="IPR005119">
    <property type="entry name" value="LysR_subst-bd"/>
</dbReference>
<protein>
    <submittedName>
        <fullName evidence="6">LysR family transcriptional regulator</fullName>
    </submittedName>
</protein>
<dbReference type="SUPFAM" id="SSF53850">
    <property type="entry name" value="Periplasmic binding protein-like II"/>
    <property type="match status" value="1"/>
</dbReference>
<keyword evidence="2" id="KW-0805">Transcription regulation</keyword>
<dbReference type="InterPro" id="IPR050176">
    <property type="entry name" value="LTTR"/>
</dbReference>
<reference evidence="6 7" key="1">
    <citation type="submission" date="2018-11" db="EMBL/GenBank/DDBJ databases">
        <title>Draft genome sequence of Gordonia sp. RS15-1S isolated from rice stems.</title>
        <authorList>
            <person name="Muangham S."/>
        </authorList>
    </citation>
    <scope>NUCLEOTIDE SEQUENCE [LARGE SCALE GENOMIC DNA]</scope>
    <source>
        <strain evidence="6 7">RS15-1S</strain>
    </source>
</reference>
<accession>A0A3N4H3I7</accession>
<dbReference type="InterPro" id="IPR036390">
    <property type="entry name" value="WH_DNA-bd_sf"/>
</dbReference>
<feature type="domain" description="HTH lysR-type" evidence="5">
    <location>
        <begin position="6"/>
        <end position="63"/>
    </location>
</feature>
<dbReference type="Proteomes" id="UP000267536">
    <property type="component" value="Unassembled WGS sequence"/>
</dbReference>
<dbReference type="GO" id="GO:0003700">
    <property type="term" value="F:DNA-binding transcription factor activity"/>
    <property type="evidence" value="ECO:0007669"/>
    <property type="project" value="InterPro"/>
</dbReference>
<dbReference type="Pfam" id="PF03466">
    <property type="entry name" value="LysR_substrate"/>
    <property type="match status" value="1"/>
</dbReference>
<evidence type="ECO:0000256" key="1">
    <source>
        <dbReference type="ARBA" id="ARBA00009437"/>
    </source>
</evidence>
<evidence type="ECO:0000313" key="6">
    <source>
        <dbReference type="EMBL" id="RPA65911.1"/>
    </source>
</evidence>
<gene>
    <name evidence="6" type="ORF">EF294_04065</name>
</gene>
<dbReference type="Pfam" id="PF00126">
    <property type="entry name" value="HTH_1"/>
    <property type="match status" value="1"/>
</dbReference>
<dbReference type="SUPFAM" id="SSF46785">
    <property type="entry name" value="Winged helix' DNA-binding domain"/>
    <property type="match status" value="1"/>
</dbReference>
<dbReference type="PROSITE" id="PS50931">
    <property type="entry name" value="HTH_LYSR"/>
    <property type="match status" value="1"/>
</dbReference>
<dbReference type="OrthoDB" id="9803735at2"/>
<dbReference type="Gene3D" id="1.10.10.10">
    <property type="entry name" value="Winged helix-like DNA-binding domain superfamily/Winged helix DNA-binding domain"/>
    <property type="match status" value="1"/>
</dbReference>
<organism evidence="6 7">
    <name type="scientific">Gordonia oryzae</name>
    <dbReference type="NCBI Taxonomy" id="2487349"/>
    <lineage>
        <taxon>Bacteria</taxon>
        <taxon>Bacillati</taxon>
        <taxon>Actinomycetota</taxon>
        <taxon>Actinomycetes</taxon>
        <taxon>Mycobacteriales</taxon>
        <taxon>Gordoniaceae</taxon>
        <taxon>Gordonia</taxon>
    </lineage>
</organism>
<dbReference type="RefSeq" id="WP_123925827.1">
    <property type="nucleotide sequence ID" value="NZ_JBPSDP010000012.1"/>
</dbReference>